<evidence type="ECO:0000313" key="1">
    <source>
        <dbReference type="EMBL" id="PYI21296.1"/>
    </source>
</evidence>
<reference evidence="1 2" key="1">
    <citation type="submission" date="2018-02" db="EMBL/GenBank/DDBJ databases">
        <title>The genomes of Aspergillus section Nigri reveals drivers in fungal speciation.</title>
        <authorList>
            <consortium name="DOE Joint Genome Institute"/>
            <person name="Vesth T.C."/>
            <person name="Nybo J."/>
            <person name="Theobald S."/>
            <person name="Brandl J."/>
            <person name="Frisvad J.C."/>
            <person name="Nielsen K.F."/>
            <person name="Lyhne E.K."/>
            <person name="Kogle M.E."/>
            <person name="Kuo A."/>
            <person name="Riley R."/>
            <person name="Clum A."/>
            <person name="Nolan M."/>
            <person name="Lipzen A."/>
            <person name="Salamov A."/>
            <person name="Henrissat B."/>
            <person name="Wiebenga A."/>
            <person name="De vries R.P."/>
            <person name="Grigoriev I.V."/>
            <person name="Mortensen U.H."/>
            <person name="Andersen M.R."/>
            <person name="Baker S.E."/>
        </authorList>
    </citation>
    <scope>NUCLEOTIDE SEQUENCE [LARGE SCALE GENOMIC DNA]</scope>
    <source>
        <strain evidence="1 2">CBS 115571</strain>
    </source>
</reference>
<organism evidence="1 2">
    <name type="scientific">Aspergillus violaceofuscus (strain CBS 115571)</name>
    <dbReference type="NCBI Taxonomy" id="1450538"/>
    <lineage>
        <taxon>Eukaryota</taxon>
        <taxon>Fungi</taxon>
        <taxon>Dikarya</taxon>
        <taxon>Ascomycota</taxon>
        <taxon>Pezizomycotina</taxon>
        <taxon>Eurotiomycetes</taxon>
        <taxon>Eurotiomycetidae</taxon>
        <taxon>Eurotiales</taxon>
        <taxon>Aspergillaceae</taxon>
        <taxon>Aspergillus</taxon>
    </lineage>
</organism>
<proteinExistence type="predicted"/>
<gene>
    <name evidence="1" type="ORF">BO99DRAFT_82905</name>
</gene>
<keyword evidence="2" id="KW-1185">Reference proteome</keyword>
<protein>
    <submittedName>
        <fullName evidence="1">Uncharacterized protein</fullName>
    </submittedName>
</protein>
<dbReference type="AlphaFoldDB" id="A0A2V5IN50"/>
<accession>A0A2V5IN50</accession>
<name>A0A2V5IN50_ASPV1</name>
<sequence>MTSSLPHPVSVCTVLGGDYATDYDDDDDDDDDDDQRLSSTLTWMASLSTMHQLTATVEHKQAWTAAMVSIVMIDRASVAFVILGQGFSSRILVRQRRDSLTGADGGRPTSRVFQEVGWRDAVGRPLSLPIRKEVAELSFSAVTHVVFMAWIGMWKVCR</sequence>
<dbReference type="EMBL" id="KZ825118">
    <property type="protein sequence ID" value="PYI21296.1"/>
    <property type="molecule type" value="Genomic_DNA"/>
</dbReference>
<evidence type="ECO:0000313" key="2">
    <source>
        <dbReference type="Proteomes" id="UP000249829"/>
    </source>
</evidence>
<dbReference type="Proteomes" id="UP000249829">
    <property type="component" value="Unassembled WGS sequence"/>
</dbReference>